<dbReference type="EMBL" id="BALE01000041">
    <property type="protein sequence ID" value="GAN55242.1"/>
    <property type="molecule type" value="Genomic_DNA"/>
</dbReference>
<protein>
    <submittedName>
        <fullName evidence="1">Uncharacterized protein</fullName>
    </submittedName>
</protein>
<dbReference type="AlphaFoldDB" id="A0A0D6MNI7"/>
<keyword evidence="2" id="KW-1185">Reference proteome</keyword>
<gene>
    <name evidence="1" type="ORF">Tasa_041_037</name>
</gene>
<accession>A0A0D6MNI7</accession>
<evidence type="ECO:0000313" key="1">
    <source>
        <dbReference type="EMBL" id="GAN55242.1"/>
    </source>
</evidence>
<dbReference type="Proteomes" id="UP000032679">
    <property type="component" value="Unassembled WGS sequence"/>
</dbReference>
<evidence type="ECO:0000313" key="2">
    <source>
        <dbReference type="Proteomes" id="UP000032679"/>
    </source>
</evidence>
<proteinExistence type="predicted"/>
<dbReference type="STRING" id="1231623.Tasa_041_037"/>
<dbReference type="RefSeq" id="WP_048850225.1">
    <property type="nucleotide sequence ID" value="NZ_BALE01000041.1"/>
</dbReference>
<reference evidence="1 2" key="1">
    <citation type="submission" date="2012-10" db="EMBL/GenBank/DDBJ databases">
        <title>Genome sequencing of Tanticharoenia sakaeratensis NBRC 103193.</title>
        <authorList>
            <person name="Azuma Y."/>
            <person name="Hadano H."/>
            <person name="Hirakawa H."/>
            <person name="Matsushita K."/>
        </authorList>
    </citation>
    <scope>NUCLEOTIDE SEQUENCE [LARGE SCALE GENOMIC DNA]</scope>
    <source>
        <strain evidence="1 2">NBRC 103193</strain>
    </source>
</reference>
<comment type="caution">
    <text evidence="1">The sequence shown here is derived from an EMBL/GenBank/DDBJ whole genome shotgun (WGS) entry which is preliminary data.</text>
</comment>
<dbReference type="OrthoDB" id="7864457at2"/>
<name>A0A0D6MNI7_9PROT</name>
<sequence>MIVRMFEDIAATHVAERGNVSSKDRREAIAFLTDEGGPMAHSRQDWCDLIGLDARKVRRAALRILRQGTTKKELHRLMDAPA</sequence>
<organism evidence="1 2">
    <name type="scientific">Tanticharoenia sakaeratensis NBRC 103193</name>
    <dbReference type="NCBI Taxonomy" id="1231623"/>
    <lineage>
        <taxon>Bacteria</taxon>
        <taxon>Pseudomonadati</taxon>
        <taxon>Pseudomonadota</taxon>
        <taxon>Alphaproteobacteria</taxon>
        <taxon>Acetobacterales</taxon>
        <taxon>Acetobacteraceae</taxon>
        <taxon>Tanticharoenia</taxon>
    </lineage>
</organism>